<gene>
    <name evidence="3" type="ORF">BC349_11410</name>
</gene>
<feature type="chain" id="PRO_5045281997" description="Right handed beta helix domain-containing protein" evidence="2">
    <location>
        <begin position="20"/>
        <end position="465"/>
    </location>
</feature>
<sequence length="465" mass="51175">MWRYLFSIVLITIIMASCSKDNLLTSEDASLGTTADTLHFDTVFTNTGSITQRFRIINTNDQKIRLSSVSLSGGNNSVFRINVNGEAGPLVTDIEIAANDSAQVFVNTTVPPNTANLPFIIRDSILIEWNGNKRWVQLDAWGQNARYIRNGNINMNTEWNNELPYVIIGPMTIAKNVRLHITKGTHIYMHSDAPILVDGSLVVDGDTAMADRVVFKGDRLDDPYRDFPAGWPGIYFRNSSKANRLDYAIIQNAYQGMVVEGPSGSATSKLVLNQCIIDNAWDAGLLAVNSSIEANNCLISNCGKSVQLIYGGNYLFRHCTIAAYSNSWMLHKDPVLFLSDGIRINNTVQTAPMQARFINSIFWSDGGTVENEVVAVKEGTASWQVSFHDGIWKMKNPGEHISAVNMQLNADPLFESTAGAVTSYNFRLKSGSPAIDKGQPVSLPTDLDGRPRNNGLPDIGAFEKQ</sequence>
<name>A0ABR7M9F7_9BACT</name>
<dbReference type="InterPro" id="IPR059226">
    <property type="entry name" value="Choice_anch_Q_dom"/>
</dbReference>
<dbReference type="PROSITE" id="PS51257">
    <property type="entry name" value="PROKAR_LIPOPROTEIN"/>
    <property type="match status" value="1"/>
</dbReference>
<organism evidence="3 4">
    <name type="scientific">Flavihumibacter stibioxidans</name>
    <dbReference type="NCBI Taxonomy" id="1834163"/>
    <lineage>
        <taxon>Bacteria</taxon>
        <taxon>Pseudomonadati</taxon>
        <taxon>Bacteroidota</taxon>
        <taxon>Chitinophagia</taxon>
        <taxon>Chitinophagales</taxon>
        <taxon>Chitinophagaceae</taxon>
        <taxon>Flavihumibacter</taxon>
    </lineage>
</organism>
<feature type="signal peptide" evidence="2">
    <location>
        <begin position="1"/>
        <end position="19"/>
    </location>
</feature>
<keyword evidence="4" id="KW-1185">Reference proteome</keyword>
<feature type="region of interest" description="Disordered" evidence="1">
    <location>
        <begin position="435"/>
        <end position="465"/>
    </location>
</feature>
<accession>A0ABR7M9F7</accession>
<keyword evidence="2" id="KW-0732">Signal</keyword>
<dbReference type="NCBIfam" id="NF041518">
    <property type="entry name" value="choice_anch_Q"/>
    <property type="match status" value="1"/>
</dbReference>
<evidence type="ECO:0008006" key="5">
    <source>
        <dbReference type="Google" id="ProtNLM"/>
    </source>
</evidence>
<evidence type="ECO:0000313" key="4">
    <source>
        <dbReference type="Proteomes" id="UP000765802"/>
    </source>
</evidence>
<evidence type="ECO:0000256" key="2">
    <source>
        <dbReference type="SAM" id="SignalP"/>
    </source>
</evidence>
<dbReference type="SUPFAM" id="SSF51126">
    <property type="entry name" value="Pectin lyase-like"/>
    <property type="match status" value="1"/>
</dbReference>
<dbReference type="Gene3D" id="2.160.20.10">
    <property type="entry name" value="Single-stranded right-handed beta-helix, Pectin lyase-like"/>
    <property type="match status" value="1"/>
</dbReference>
<evidence type="ECO:0000313" key="3">
    <source>
        <dbReference type="EMBL" id="MBC6491660.1"/>
    </source>
</evidence>
<protein>
    <recommendedName>
        <fullName evidence="5">Right handed beta helix domain-containing protein</fullName>
    </recommendedName>
</protein>
<dbReference type="InterPro" id="IPR011050">
    <property type="entry name" value="Pectin_lyase_fold/virulence"/>
</dbReference>
<comment type="caution">
    <text evidence="3">The sequence shown here is derived from an EMBL/GenBank/DDBJ whole genome shotgun (WGS) entry which is preliminary data.</text>
</comment>
<evidence type="ECO:0000256" key="1">
    <source>
        <dbReference type="SAM" id="MobiDB-lite"/>
    </source>
</evidence>
<dbReference type="RefSeq" id="WP_187256983.1">
    <property type="nucleotide sequence ID" value="NZ_JBHULF010000007.1"/>
</dbReference>
<proteinExistence type="predicted"/>
<dbReference type="InterPro" id="IPR012334">
    <property type="entry name" value="Pectin_lyas_fold"/>
</dbReference>
<reference evidence="3 4" key="1">
    <citation type="submission" date="2016-07" db="EMBL/GenBank/DDBJ databases">
        <title>Genome analysis of Flavihumibacter stibioxidans YS-17.</title>
        <authorList>
            <person name="Shi K."/>
            <person name="Han Y."/>
            <person name="Wang G."/>
        </authorList>
    </citation>
    <scope>NUCLEOTIDE SEQUENCE [LARGE SCALE GENOMIC DNA]</scope>
    <source>
        <strain evidence="3 4">YS-17</strain>
    </source>
</reference>
<dbReference type="EMBL" id="MBUA01000023">
    <property type="protein sequence ID" value="MBC6491660.1"/>
    <property type="molecule type" value="Genomic_DNA"/>
</dbReference>
<dbReference type="Proteomes" id="UP000765802">
    <property type="component" value="Unassembled WGS sequence"/>
</dbReference>